<dbReference type="EMBL" id="CAXAMN010003058">
    <property type="protein sequence ID" value="CAK9002644.1"/>
    <property type="molecule type" value="Genomic_DNA"/>
</dbReference>
<evidence type="ECO:0000256" key="2">
    <source>
        <dbReference type="SAM" id="Coils"/>
    </source>
</evidence>
<keyword evidence="1" id="KW-0853">WD repeat</keyword>
<feature type="compositionally biased region" description="Acidic residues" evidence="3">
    <location>
        <begin position="264"/>
        <end position="276"/>
    </location>
</feature>
<evidence type="ECO:0000313" key="4">
    <source>
        <dbReference type="EMBL" id="CAK9002644.1"/>
    </source>
</evidence>
<organism evidence="4 5">
    <name type="scientific">Durusdinium trenchii</name>
    <dbReference type="NCBI Taxonomy" id="1381693"/>
    <lineage>
        <taxon>Eukaryota</taxon>
        <taxon>Sar</taxon>
        <taxon>Alveolata</taxon>
        <taxon>Dinophyceae</taxon>
        <taxon>Suessiales</taxon>
        <taxon>Symbiodiniaceae</taxon>
        <taxon>Durusdinium</taxon>
    </lineage>
</organism>
<reference evidence="4 5" key="1">
    <citation type="submission" date="2024-02" db="EMBL/GenBank/DDBJ databases">
        <authorList>
            <person name="Chen Y."/>
            <person name="Shah S."/>
            <person name="Dougan E. K."/>
            <person name="Thang M."/>
            <person name="Chan C."/>
        </authorList>
    </citation>
    <scope>NUCLEOTIDE SEQUENCE [LARGE SCALE GENOMIC DNA]</scope>
</reference>
<feature type="compositionally biased region" description="Basic and acidic residues" evidence="3">
    <location>
        <begin position="538"/>
        <end position="566"/>
    </location>
</feature>
<protein>
    <submittedName>
        <fullName evidence="4">Uncharacterized protein</fullName>
    </submittedName>
</protein>
<dbReference type="InterPro" id="IPR036322">
    <property type="entry name" value="WD40_repeat_dom_sf"/>
</dbReference>
<dbReference type="InterPro" id="IPR001680">
    <property type="entry name" value="WD40_rpt"/>
</dbReference>
<keyword evidence="5" id="KW-1185">Reference proteome</keyword>
<feature type="region of interest" description="Disordered" evidence="3">
    <location>
        <begin position="534"/>
        <end position="630"/>
    </location>
</feature>
<feature type="compositionally biased region" description="Basic and acidic residues" evidence="3">
    <location>
        <begin position="579"/>
        <end position="629"/>
    </location>
</feature>
<feature type="region of interest" description="Disordered" evidence="3">
    <location>
        <begin position="1281"/>
        <end position="1304"/>
    </location>
</feature>
<feature type="compositionally biased region" description="Acidic residues" evidence="3">
    <location>
        <begin position="1292"/>
        <end position="1303"/>
    </location>
</feature>
<dbReference type="PANTHER" id="PTHR19879">
    <property type="entry name" value="TRANSCRIPTION INITIATION FACTOR TFIID"/>
    <property type="match status" value="1"/>
</dbReference>
<dbReference type="Pfam" id="PF00400">
    <property type="entry name" value="WD40"/>
    <property type="match status" value="2"/>
</dbReference>
<evidence type="ECO:0000256" key="1">
    <source>
        <dbReference type="PROSITE-ProRule" id="PRU00221"/>
    </source>
</evidence>
<accession>A0ABP0IJ62</accession>
<feature type="repeat" description="WD" evidence="1">
    <location>
        <begin position="96"/>
        <end position="121"/>
    </location>
</feature>
<feature type="coiled-coil region" evidence="2">
    <location>
        <begin position="1566"/>
        <end position="1600"/>
    </location>
</feature>
<name>A0ABP0IJ62_9DINO</name>
<proteinExistence type="predicted"/>
<dbReference type="Gene3D" id="2.130.10.10">
    <property type="entry name" value="YVTN repeat-like/Quinoprotein amine dehydrogenase"/>
    <property type="match status" value="1"/>
</dbReference>
<gene>
    <name evidence="4" type="ORF">CCMP2556_LOCUS6947</name>
</gene>
<feature type="compositionally biased region" description="Basic and acidic residues" evidence="3">
    <location>
        <begin position="291"/>
        <end position="300"/>
    </location>
</feature>
<feature type="compositionally biased region" description="Basic and acidic residues" evidence="3">
    <location>
        <begin position="367"/>
        <end position="379"/>
    </location>
</feature>
<comment type="caution">
    <text evidence="4">The sequence shown here is derived from an EMBL/GenBank/DDBJ whole genome shotgun (WGS) entry which is preliminary data.</text>
</comment>
<dbReference type="SMART" id="SM00320">
    <property type="entry name" value="WD40"/>
    <property type="match status" value="2"/>
</dbReference>
<feature type="region of interest" description="Disordered" evidence="3">
    <location>
        <begin position="241"/>
        <end position="332"/>
    </location>
</feature>
<evidence type="ECO:0000313" key="5">
    <source>
        <dbReference type="Proteomes" id="UP001642484"/>
    </source>
</evidence>
<dbReference type="Proteomes" id="UP001642484">
    <property type="component" value="Unassembled WGS sequence"/>
</dbReference>
<evidence type="ECO:0000256" key="3">
    <source>
        <dbReference type="SAM" id="MobiDB-lite"/>
    </source>
</evidence>
<feature type="coiled-coil region" evidence="2">
    <location>
        <begin position="745"/>
        <end position="798"/>
    </location>
</feature>
<sequence>MFSSNGMRIAIAFRTREVSVWAISRPGLTADSWSAVANVSFELEALGSFELQTRLMHEADAFALCFHPARQELAVALANGMVILWDLVEGQQRASLQGHSGKVFSISFSADGTRLASASGDEIRWYAIWHIPGIQRWRIAGVHWGVENLAYSAILHLHRGERIFGWTFTHDLEARECSKKELELTALSSVEKEDQPFCLVEAMPHQLLSGVNEEVMPLGASAQDLLRLGLQALMTSDEDLNYATASDPAERRAAARSKAKAADSESEESSGEELEDLTTQLKKSWLGSGTADEKARKLQDRASSSKHRSRRFALIEKKKASKSGGTPSRQGQDAMIQAAMQTGDPLQGLLALQLAQSLKRERKSKKDRSSSRSRDRDSSSDSSSGKSDDRAAKGHSKAVYNYRKSGKKMFRHPVKYVRRFAKSVEEELGAQDKPFRLTDYTRRIHFGREKNLQRVHYLLATILEYLLREEPERAALQTVLTLQAVHQASLDNGEWEVAWLLTHVEDPFKRKLFGGDPDNLQHVTSYLRSMNELAKTTDSLRRKGSGKGESDAEENKEGKGRKKGSDLDQVLHPSKKGKKVGEAKKDEKKGGNEDVDEGKKDEKEGGNVDEGKKDEKEGGNVDEGKKAEEGGNAAHHQVIILMMWKIRQTHQKTISLEDLTWVCSQKCTYMEKRSSATMIFHKFDDELGDPAILEQQISELKPLPSEAMSRGEAYQAEWDMTIRYQQLIRKVCKQEAGMKTQQKLYKHYKQEMSNWEALKEKAEEDDQPAVVEAENEAAKILEDAKQAAQKILDEALEKAELDSAGPDEAELAQDEKDAMKRWAARVGITLRKLISWMNAKYMQKEISHKLSRIEAKARAQLTYQAVDRAIWLMGAADEKRLDEAGVVAQPEEVIKNRKNLIITMSDQVPLWAKAVHKKIIFSEDELAGMRYEDRINFNQIRKEIEAAQNKLKAQDQVIHADEGYEEAGQKKKKLVAGMKRMRHDSHEEKYRITYEARQKIYGIVGDAGEKLIGEVGKGLLVFSGPHQRLSNLDDEGKYIEDDQFQVGDFIIQHKKGEQCKSMKAFIKLRKEHPSWFQKISVMQQPSSNLDSILMKWVAIEQGSSEPAGINIKDSFTANFAEEVMQCEHVLNQMSVLILGGMTAQLQVTDTDFARAFKHQFAHELDCMRVEHKKEHGSEKGFSIGYEQIMRAAIASQDYMQVMNEKTDWVVKGAIRNGLIAYRATPSGQLQDIRSDEYLMGSKRIPDAWLEHRYAWLKDGVPIEPDFNLSKDAAAITDLIEWSNANPKKEPENDKDEGSDEEEELAIKASDQISDEFEPPPPEVPSEVIKEHPKVGSTVRVIKEQAGVSRYGKTGSLSDMSGSKATIFSAKGSISTDISNIVVENPEWKPPAKYKTLSYVTRKQLQAMLDAAGCIPQPWVDDHHPLFKLEKDKFLEDQHLVAAWQFMQDQLQIPSTVQLLDPVLTAKMALVQEDAELDQVKAHIVSLTSGVSTLLIPIQAAGPHHWTLLIREEGTWSFFDSLKKQHQACSEVAQKVMSLIEGKDSVLPARHNAAFQKDAECGFFVLAEKLIKDKENAEKRAESLSQKQDKLREQAKQKLSKLKDHKSASAIAAMELLYQNSKRIPEPPDKPSDLTTEIFGQQNSGEKTDLWYAFSALLVVGFMGLLRPGELLRLADNSQLKIRSLEHYIQVARAEQIALTISPDASARLKALLARFSFLLVLPQFFASRIPKEHIVTSEAPQGAAETPETSATTTLMRCVRTLEGHTDAVNSVCFAQWRSLELEEEEETEAQTTKWWAAFVIKAAGFSCTQDANKKAVISETFRHLHDFTAQVIGICKNATTDVYQRFSGYAARHRRALFCERVLAVLDSLQAAATAIICTEQAAAKPKEAIGRMQDLLLELKFLLQDLNAYGDGSLLEVVEQHLSAMANSINHADSGAGAAATVLTAAGPPQDELHF</sequence>
<dbReference type="InterPro" id="IPR015943">
    <property type="entry name" value="WD40/YVTN_repeat-like_dom_sf"/>
</dbReference>
<dbReference type="PANTHER" id="PTHR19879:SF9">
    <property type="entry name" value="TRANSCRIPTION INITIATION FACTOR TFIID SUBUNIT 5"/>
    <property type="match status" value="1"/>
</dbReference>
<dbReference type="SUPFAM" id="SSF50978">
    <property type="entry name" value="WD40 repeat-like"/>
    <property type="match status" value="1"/>
</dbReference>
<feature type="region of interest" description="Disordered" evidence="3">
    <location>
        <begin position="358"/>
        <end position="398"/>
    </location>
</feature>
<keyword evidence="2" id="KW-0175">Coiled coil</keyword>
<dbReference type="Gene3D" id="3.40.395.10">
    <property type="entry name" value="Adenoviral Proteinase, Chain A"/>
    <property type="match status" value="1"/>
</dbReference>
<dbReference type="PROSITE" id="PS50082">
    <property type="entry name" value="WD_REPEATS_2"/>
    <property type="match status" value="1"/>
</dbReference>